<dbReference type="CDD" id="cd09204">
    <property type="entry name" value="PLDc_N_DEXD_b2"/>
    <property type="match status" value="1"/>
</dbReference>
<dbReference type="PROSITE" id="PS51192">
    <property type="entry name" value="HELICASE_ATP_BIND_1"/>
    <property type="match status" value="1"/>
</dbReference>
<dbReference type="SMART" id="SM00487">
    <property type="entry name" value="DEXDc"/>
    <property type="match status" value="1"/>
</dbReference>
<dbReference type="SUPFAM" id="SSF52540">
    <property type="entry name" value="P-loop containing nucleoside triphosphate hydrolases"/>
    <property type="match status" value="1"/>
</dbReference>
<evidence type="ECO:0000313" key="3">
    <source>
        <dbReference type="EMBL" id="MCP0887894.1"/>
    </source>
</evidence>
<dbReference type="SUPFAM" id="SSF56024">
    <property type="entry name" value="Phospholipase D/nuclease"/>
    <property type="match status" value="1"/>
</dbReference>
<dbReference type="PANTHER" id="PTHR47396:SF1">
    <property type="entry name" value="ATP-DEPENDENT HELICASE IRC3-RELATED"/>
    <property type="match status" value="1"/>
</dbReference>
<dbReference type="PANTHER" id="PTHR47396">
    <property type="entry name" value="TYPE I RESTRICTION ENZYME ECOKI R PROTEIN"/>
    <property type="match status" value="1"/>
</dbReference>
<protein>
    <submittedName>
        <fullName evidence="3">DEAD/DEAH box helicase</fullName>
    </submittedName>
</protein>
<keyword evidence="3" id="KW-0378">Hydrolase</keyword>
<dbReference type="InterPro" id="IPR050742">
    <property type="entry name" value="Helicase_Restrict-Modif_Enz"/>
</dbReference>
<dbReference type="Gene3D" id="3.30.870.10">
    <property type="entry name" value="Endonuclease Chain A"/>
    <property type="match status" value="1"/>
</dbReference>
<dbReference type="Pfam" id="PF11907">
    <property type="entry name" value="DUF3427"/>
    <property type="match status" value="1"/>
</dbReference>
<proteinExistence type="predicted"/>
<keyword evidence="4" id="KW-1185">Reference proteome</keyword>
<keyword evidence="3" id="KW-0067">ATP-binding</keyword>
<dbReference type="InterPro" id="IPR021835">
    <property type="entry name" value="DUF3427"/>
</dbReference>
<organism evidence="3 4">
    <name type="scientific">Ligilactobacillus ubinensis</name>
    <dbReference type="NCBI Taxonomy" id="2876789"/>
    <lineage>
        <taxon>Bacteria</taxon>
        <taxon>Bacillati</taxon>
        <taxon>Bacillota</taxon>
        <taxon>Bacilli</taxon>
        <taxon>Lactobacillales</taxon>
        <taxon>Lactobacillaceae</taxon>
        <taxon>Ligilactobacillus</taxon>
    </lineage>
</organism>
<dbReference type="Pfam" id="PF26350">
    <property type="entry name" value="DUF8090"/>
    <property type="match status" value="1"/>
</dbReference>
<reference evidence="3 4" key="1">
    <citation type="journal article" date="2023" name="Int. J. Syst. Evol. Microbiol.">
        <title>Ligilactobacillus ubinensis sp. nov., a novel species isolated from the wild ferment of a durian fruit (Durio zibethinus).</title>
        <authorList>
            <person name="Heng Y.C."/>
            <person name="Menon N."/>
            <person name="Chen B."/>
            <person name="Loo B.Z.L."/>
            <person name="Wong G.W.J."/>
            <person name="Lim A.C.H."/>
            <person name="Silvaraju S."/>
            <person name="Kittelmann S."/>
        </authorList>
    </citation>
    <scope>NUCLEOTIDE SEQUENCE [LARGE SCALE GENOMIC DNA]</scope>
    <source>
        <strain evidence="3 4">WILCCON 0076</strain>
    </source>
</reference>
<dbReference type="SMART" id="SM00490">
    <property type="entry name" value="HELICc"/>
    <property type="match status" value="1"/>
</dbReference>
<dbReference type="Gene3D" id="3.40.50.300">
    <property type="entry name" value="P-loop containing nucleotide triphosphate hydrolases"/>
    <property type="match status" value="2"/>
</dbReference>
<dbReference type="InterPro" id="IPR027417">
    <property type="entry name" value="P-loop_NTPase"/>
</dbReference>
<keyword evidence="3" id="KW-0347">Helicase</keyword>
<dbReference type="Pfam" id="PF04851">
    <property type="entry name" value="ResIII"/>
    <property type="match status" value="1"/>
</dbReference>
<dbReference type="GO" id="GO:0016787">
    <property type="term" value="F:hydrolase activity"/>
    <property type="evidence" value="ECO:0007669"/>
    <property type="project" value="InterPro"/>
</dbReference>
<evidence type="ECO:0000259" key="2">
    <source>
        <dbReference type="PROSITE" id="PS51194"/>
    </source>
</evidence>
<dbReference type="InterPro" id="IPR025202">
    <property type="entry name" value="PLD-like_dom"/>
</dbReference>
<dbReference type="CDD" id="cd18032">
    <property type="entry name" value="DEXHc_RE_I_III_res"/>
    <property type="match status" value="1"/>
</dbReference>
<dbReference type="InterPro" id="IPR014001">
    <property type="entry name" value="Helicase_ATP-bd"/>
</dbReference>
<dbReference type="Proteomes" id="UP001139006">
    <property type="component" value="Unassembled WGS sequence"/>
</dbReference>
<keyword evidence="3" id="KW-0547">Nucleotide-binding</keyword>
<name>A0A9X2JMG6_9LACO</name>
<dbReference type="RefSeq" id="WP_253362055.1">
    <property type="nucleotide sequence ID" value="NZ_JAIULA010000029.1"/>
</dbReference>
<comment type="caution">
    <text evidence="3">The sequence shown here is derived from an EMBL/GenBank/DDBJ whole genome shotgun (WGS) entry which is preliminary data.</text>
</comment>
<dbReference type="Pfam" id="PF00271">
    <property type="entry name" value="Helicase_C"/>
    <property type="match status" value="1"/>
</dbReference>
<dbReference type="PROSITE" id="PS51194">
    <property type="entry name" value="HELICASE_CTER"/>
    <property type="match status" value="1"/>
</dbReference>
<feature type="domain" description="Helicase ATP-binding" evidence="1">
    <location>
        <begin position="225"/>
        <end position="377"/>
    </location>
</feature>
<evidence type="ECO:0000313" key="4">
    <source>
        <dbReference type="Proteomes" id="UP001139006"/>
    </source>
</evidence>
<feature type="domain" description="Helicase C-terminal" evidence="2">
    <location>
        <begin position="426"/>
        <end position="596"/>
    </location>
</feature>
<dbReference type="Pfam" id="PF13091">
    <property type="entry name" value="PLDc_2"/>
    <property type="match status" value="1"/>
</dbReference>
<dbReference type="AlphaFoldDB" id="A0A9X2JMG6"/>
<gene>
    <name evidence="3" type="ORF">LB941_11190</name>
</gene>
<dbReference type="CDD" id="cd18799">
    <property type="entry name" value="SF2_C_EcoAI-like"/>
    <property type="match status" value="1"/>
</dbReference>
<dbReference type="InterPro" id="IPR058403">
    <property type="entry name" value="DUF8090"/>
</dbReference>
<evidence type="ECO:0000259" key="1">
    <source>
        <dbReference type="PROSITE" id="PS51192"/>
    </source>
</evidence>
<dbReference type="InterPro" id="IPR001650">
    <property type="entry name" value="Helicase_C-like"/>
</dbReference>
<accession>A0A9X2JMG6</accession>
<sequence>MSSRFEQTLTDSVLNSFIDQTHYLTNRELAPSLITNTAKDNTWMALRAQLEHCKSFSFAVAFITLDILAPLKVILADLAIKGIKGRLLTDNYLQFNNPAVFEELLKLKNVEVRLAQTQGFHVKGYLFEHENYTSAIIGSANLTRSALLVNKEWNLQVNSLQNGQLTEQFKNEYRALWQDSIALSAEWLAEYKKTYQEQKRITRAKANLEITPNKMQKQALLALSELRKTGAKRGLVVSATGTGKTYLAALDVKQYQPQRFLFIVHREQILKKACASFQTIIGGQKDDFGFLVGQKRQIGAKYLFATVQTLAKPEVQALFSPSDFDYILIDEAHRSGAKSYQQLFAYFKPKFWLGMTATPERSDDVSIFELFDYKVAYEIRLQDALSENMLAPFHYIGLQDYEYAGKLIDDKTPLNKLASSERVNYILKQLKYYGDSSLKTRGLIFCSRQEEAFELAELLTKRGHNSQALTNQQSVITRQNAVKKLENGQLEYLITVDIFNEGIDIPCVNQVVLLRNTQSSIVFIQQLGRGLRKYPNKEYVTILDFIGNYKNNYLIPLALSGDRSCSRDNARTTLALQQTIGISTINFTKIAQKQIYAALQAVKLDALKNLREQYRELKAQLGRIPLLYDFQRFGSIDARVWAKNNSLDNYASFLQKEGVKCQLSLYAQQVLTFVTKELVNGMRAHELILLDMLMRKNEVSKEEYLTELRQHNCYISMDVLQSVNQILMLDFFRIKAGAKLKAEQYGDKPLMQYQNDSYYLNGELQACLRQEVWFKRLFEDVIKTGLLITQEYNPAKQFTRFKKYTRKDVCRLLNWPKDVSAPMYGYRVGEKECPIFITYQKATDIKAALRYQNEFSTNGIIRWFTRSPRHMDSTEVKQLLTGVKEHRQKIVLQLFVKRSDAEGKGFYYLGNANILPDSIKEEQLPIPNKKAKQVVGMDLQLQQALSSYEYRLLTGE</sequence>
<dbReference type="GO" id="GO:0003677">
    <property type="term" value="F:DNA binding"/>
    <property type="evidence" value="ECO:0007669"/>
    <property type="project" value="InterPro"/>
</dbReference>
<dbReference type="GO" id="GO:0005524">
    <property type="term" value="F:ATP binding"/>
    <property type="evidence" value="ECO:0007669"/>
    <property type="project" value="InterPro"/>
</dbReference>
<dbReference type="InterPro" id="IPR006935">
    <property type="entry name" value="Helicase/UvrB_N"/>
</dbReference>
<dbReference type="EMBL" id="JAIULA010000029">
    <property type="protein sequence ID" value="MCP0887894.1"/>
    <property type="molecule type" value="Genomic_DNA"/>
</dbReference>
<dbReference type="GO" id="GO:0004386">
    <property type="term" value="F:helicase activity"/>
    <property type="evidence" value="ECO:0007669"/>
    <property type="project" value="UniProtKB-KW"/>
</dbReference>
<dbReference type="GO" id="GO:0005829">
    <property type="term" value="C:cytosol"/>
    <property type="evidence" value="ECO:0007669"/>
    <property type="project" value="TreeGrafter"/>
</dbReference>